<evidence type="ECO:0000313" key="2">
    <source>
        <dbReference type="Proteomes" id="UP001432190"/>
    </source>
</evidence>
<gene>
    <name evidence="1" type="ORF">OG994_26160</name>
</gene>
<accession>A0ABZ1S3V7</accession>
<dbReference type="RefSeq" id="WP_328851309.1">
    <property type="nucleotide sequence ID" value="NZ_CP108084.1"/>
</dbReference>
<protein>
    <submittedName>
        <fullName evidence="1">DUF6098 family protein</fullName>
    </submittedName>
</protein>
<keyword evidence="2" id="KW-1185">Reference proteome</keyword>
<reference evidence="1" key="1">
    <citation type="submission" date="2022-10" db="EMBL/GenBank/DDBJ databases">
        <title>The complete genomes of actinobacterial strains from the NBC collection.</title>
        <authorList>
            <person name="Joergensen T.S."/>
            <person name="Alvarez Arevalo M."/>
            <person name="Sterndorff E.B."/>
            <person name="Faurdal D."/>
            <person name="Vuksanovic O."/>
            <person name="Mourched A.-S."/>
            <person name="Charusanti P."/>
            <person name="Shaw S."/>
            <person name="Blin K."/>
            <person name="Weber T."/>
        </authorList>
    </citation>
    <scope>NUCLEOTIDE SEQUENCE</scope>
    <source>
        <strain evidence="1">NBC_00256</strain>
    </source>
</reference>
<evidence type="ECO:0000313" key="1">
    <source>
        <dbReference type="EMBL" id="WUP49014.1"/>
    </source>
</evidence>
<dbReference type="Proteomes" id="UP001432190">
    <property type="component" value="Chromosome"/>
</dbReference>
<name>A0ABZ1S3V7_9ACTN</name>
<proteinExistence type="predicted"/>
<organism evidence="1 2">
    <name type="scientific">Micromonospora globbae</name>
    <dbReference type="NCBI Taxonomy" id="1894969"/>
    <lineage>
        <taxon>Bacteria</taxon>
        <taxon>Bacillati</taxon>
        <taxon>Actinomycetota</taxon>
        <taxon>Actinomycetes</taxon>
        <taxon>Micromonosporales</taxon>
        <taxon>Micromonosporaceae</taxon>
        <taxon>Micromonospora</taxon>
    </lineage>
</organism>
<dbReference type="InterPro" id="IPR046080">
    <property type="entry name" value="DUF6098"/>
</dbReference>
<dbReference type="EMBL" id="CP108084">
    <property type="protein sequence ID" value="WUP49014.1"/>
    <property type="molecule type" value="Genomic_DNA"/>
</dbReference>
<dbReference type="Pfam" id="PF19593">
    <property type="entry name" value="DUF6098"/>
    <property type="match status" value="1"/>
</dbReference>
<sequence>MNGVREEALPVVESLDHLAALLRKAGRGEELYVRWSRGPDADLSSGREADQSSKDALTGIDLPGLSANPLAVEPWWGDRPLRLWVARRLYDYCHLRELRGPGVRPWVLVGEQIGRGPDNEPLVRCHRPVAWVSERALQEADRAVEAQPSSEWGRCTGPTEHRAEGWWSCITGRAGRRRGTRRRQRAGRRRARGARASGISMLYRFRSVRTPFGIHTGAGRQRFSAGCEDPSCP</sequence>